<dbReference type="InterPro" id="IPR025530">
    <property type="entry name" value="DUF4417"/>
</dbReference>
<keyword evidence="2" id="KW-1185">Reference proteome</keyword>
<dbReference type="EMBL" id="PPEK01000033">
    <property type="protein sequence ID" value="PNV66694.1"/>
    <property type="molecule type" value="Genomic_DNA"/>
</dbReference>
<reference evidence="2" key="1">
    <citation type="submission" date="2018-01" db="EMBL/GenBank/DDBJ databases">
        <title>Rubneribacter badeniensis gen. nov., sp. nov., and Colonibacter rubneri, gen. nov., sp. nov., WGS of new members of the Eggerthellaceae.</title>
        <authorList>
            <person name="Danylec N."/>
            <person name="Stoll D.A."/>
            <person name="Doetsch A."/>
            <person name="Kulling S.E."/>
            <person name="Huch M."/>
        </authorList>
    </citation>
    <scope>NUCLEOTIDE SEQUENCE [LARGE SCALE GENOMIC DNA]</scope>
    <source>
        <strain evidence="2">ResAG-96</strain>
    </source>
</reference>
<gene>
    <name evidence="1" type="ORF">C2L71_11805</name>
</gene>
<accession>A0A2K2U8T7</accession>
<dbReference type="AlphaFoldDB" id="A0A2K2U8T7"/>
<dbReference type="Proteomes" id="UP000236197">
    <property type="component" value="Unassembled WGS sequence"/>
</dbReference>
<protein>
    <submittedName>
        <fullName evidence="1">Chromosome partitioning protein ParB</fullName>
    </submittedName>
</protein>
<evidence type="ECO:0000313" key="1">
    <source>
        <dbReference type="EMBL" id="PNV66694.1"/>
    </source>
</evidence>
<evidence type="ECO:0000313" key="2">
    <source>
        <dbReference type="Proteomes" id="UP000236197"/>
    </source>
</evidence>
<feature type="non-terminal residue" evidence="1">
    <location>
        <position position="83"/>
    </location>
</feature>
<organism evidence="1 2">
    <name type="scientific">Enteroscipio rubneri</name>
    <dbReference type="NCBI Taxonomy" id="2070686"/>
    <lineage>
        <taxon>Bacteria</taxon>
        <taxon>Bacillati</taxon>
        <taxon>Actinomycetota</taxon>
        <taxon>Coriobacteriia</taxon>
        <taxon>Eggerthellales</taxon>
        <taxon>Eggerthellaceae</taxon>
        <taxon>Enteroscipio</taxon>
    </lineage>
</organism>
<proteinExistence type="predicted"/>
<dbReference type="Pfam" id="PF14386">
    <property type="entry name" value="DUF4417"/>
    <property type="match status" value="1"/>
</dbReference>
<sequence>MRRAYNLHLVDGFGVDGATGMPQLDPVEVVPERLRAFTSCPRCSDPNAGVHFFLDDYRFEGTWSDPVRYVPMLSRFACVLTPD</sequence>
<comment type="caution">
    <text evidence="1">The sequence shown here is derived from an EMBL/GenBank/DDBJ whole genome shotgun (WGS) entry which is preliminary data.</text>
</comment>
<name>A0A2K2U8T7_9ACTN</name>